<keyword evidence="3 9" id="KW-1003">Cell membrane</keyword>
<proteinExistence type="inferred from homology"/>
<evidence type="ECO:0000313" key="14">
    <source>
        <dbReference type="Proteomes" id="UP000182800"/>
    </source>
</evidence>
<evidence type="ECO:0000256" key="8">
    <source>
        <dbReference type="ARBA" id="ARBA00023303"/>
    </source>
</evidence>
<evidence type="ECO:0000313" key="12">
    <source>
        <dbReference type="EMBL" id="SCC81511.1"/>
    </source>
</evidence>
<comment type="caution">
    <text evidence="11">The sequence shown here is derived from an EMBL/GenBank/DDBJ whole genome shotgun (WGS) entry which is preliminary data.</text>
</comment>
<dbReference type="PANTHER" id="PTHR30266:SF2">
    <property type="entry name" value="LARGE-CONDUCTANCE MECHANOSENSITIVE CHANNEL"/>
    <property type="match status" value="1"/>
</dbReference>
<comment type="subunit">
    <text evidence="9">Homopentamer.</text>
</comment>
<evidence type="ECO:0000313" key="11">
    <source>
        <dbReference type="EMBL" id="KPQ11994.1"/>
    </source>
</evidence>
<dbReference type="NCBIfam" id="NF010557">
    <property type="entry name" value="PRK13952.1"/>
    <property type="match status" value="1"/>
</dbReference>
<feature type="compositionally biased region" description="Polar residues" evidence="10">
    <location>
        <begin position="155"/>
        <end position="166"/>
    </location>
</feature>
<dbReference type="OrthoDB" id="9810350at2"/>
<evidence type="ECO:0000256" key="10">
    <source>
        <dbReference type="SAM" id="MobiDB-lite"/>
    </source>
</evidence>
<dbReference type="PATRIC" id="fig|1653334.4.peg.1515"/>
<dbReference type="AlphaFoldDB" id="A0A0N8KEQ5"/>
<dbReference type="RefSeq" id="WP_074445200.1">
    <property type="nucleotide sequence ID" value="NZ_FMBM01000002.1"/>
</dbReference>
<evidence type="ECO:0000256" key="4">
    <source>
        <dbReference type="ARBA" id="ARBA00022692"/>
    </source>
</evidence>
<keyword evidence="2 9" id="KW-0813">Transport</keyword>
<feature type="transmembrane region" description="Helical" evidence="9">
    <location>
        <begin position="12"/>
        <end position="33"/>
    </location>
</feature>
<dbReference type="EMBL" id="LJSX01000004">
    <property type="protein sequence ID" value="KPQ11994.1"/>
    <property type="molecule type" value="Genomic_DNA"/>
</dbReference>
<keyword evidence="14" id="KW-1185">Reference proteome</keyword>
<keyword evidence="7 9" id="KW-0472">Membrane</keyword>
<keyword evidence="9" id="KW-0997">Cell inner membrane</keyword>
<organism evidence="11 13">
    <name type="scientific">Saliniramus fredricksonii</name>
    <dbReference type="NCBI Taxonomy" id="1653334"/>
    <lineage>
        <taxon>Bacteria</taxon>
        <taxon>Pseudomonadati</taxon>
        <taxon>Pseudomonadota</taxon>
        <taxon>Alphaproteobacteria</taxon>
        <taxon>Hyphomicrobiales</taxon>
        <taxon>Salinarimonadaceae</taxon>
        <taxon>Saliniramus</taxon>
    </lineage>
</organism>
<keyword evidence="6 9" id="KW-0406">Ion transport</keyword>
<protein>
    <recommendedName>
        <fullName evidence="9">Large-conductance mechanosensitive channel</fullName>
    </recommendedName>
</protein>
<evidence type="ECO:0000256" key="9">
    <source>
        <dbReference type="HAMAP-Rule" id="MF_00115"/>
    </source>
</evidence>
<evidence type="ECO:0000313" key="13">
    <source>
        <dbReference type="Proteomes" id="UP000050497"/>
    </source>
</evidence>
<evidence type="ECO:0000256" key="6">
    <source>
        <dbReference type="ARBA" id="ARBA00023065"/>
    </source>
</evidence>
<dbReference type="GO" id="GO:0005886">
    <property type="term" value="C:plasma membrane"/>
    <property type="evidence" value="ECO:0007669"/>
    <property type="project" value="UniProtKB-SubCell"/>
</dbReference>
<dbReference type="EMBL" id="FMBM01000002">
    <property type="protein sequence ID" value="SCC81511.1"/>
    <property type="molecule type" value="Genomic_DNA"/>
</dbReference>
<accession>A0A0N8KEQ5</accession>
<dbReference type="PRINTS" id="PR01264">
    <property type="entry name" value="MECHCHANNEL"/>
</dbReference>
<dbReference type="SUPFAM" id="SSF81330">
    <property type="entry name" value="Gated mechanosensitive channel"/>
    <property type="match status" value="1"/>
</dbReference>
<gene>
    <name evidence="11" type="primary">mcsL</name>
    <name evidence="9" type="synonym">mscL</name>
    <name evidence="12" type="ORF">GA0071312_2455</name>
    <name evidence="11" type="ORF">HLUCCO17_04140</name>
</gene>
<keyword evidence="5 9" id="KW-1133">Transmembrane helix</keyword>
<comment type="subcellular location">
    <subcellularLocation>
        <location evidence="9">Cell inner membrane</location>
        <topology evidence="9">Multi-pass membrane protein</topology>
    </subcellularLocation>
    <subcellularLocation>
        <location evidence="1">Membrane</location>
        <topology evidence="1">Multi-pass membrane protein</topology>
    </subcellularLocation>
</comment>
<dbReference type="Proteomes" id="UP000182800">
    <property type="component" value="Unassembled WGS sequence"/>
</dbReference>
<evidence type="ECO:0000256" key="7">
    <source>
        <dbReference type="ARBA" id="ARBA00023136"/>
    </source>
</evidence>
<feature type="region of interest" description="Disordered" evidence="10">
    <location>
        <begin position="147"/>
        <end position="166"/>
    </location>
</feature>
<feature type="transmembrane region" description="Helical" evidence="9">
    <location>
        <begin position="79"/>
        <end position="106"/>
    </location>
</feature>
<evidence type="ECO:0000256" key="2">
    <source>
        <dbReference type="ARBA" id="ARBA00022448"/>
    </source>
</evidence>
<reference evidence="11 13" key="1">
    <citation type="submission" date="2015-09" db="EMBL/GenBank/DDBJ databases">
        <title>Identification and resolution of microdiversity through metagenomic sequencing of parallel consortia.</title>
        <authorList>
            <person name="Nelson W.C."/>
            <person name="Romine M.F."/>
            <person name="Lindemann S.R."/>
        </authorList>
    </citation>
    <scope>NUCLEOTIDE SEQUENCE [LARGE SCALE GENOMIC DNA]</scope>
    <source>
        <strain evidence="11">HL-109</strain>
    </source>
</reference>
<name>A0A0N8KEQ5_9HYPH</name>
<comment type="similarity">
    <text evidence="9">Belongs to the MscL family.</text>
</comment>
<evidence type="ECO:0000256" key="5">
    <source>
        <dbReference type="ARBA" id="ARBA00022989"/>
    </source>
</evidence>
<dbReference type="Gene3D" id="1.10.1200.120">
    <property type="entry name" value="Large-conductance mechanosensitive channel, MscL, domain 1"/>
    <property type="match status" value="1"/>
</dbReference>
<sequence length="166" mass="17556">MAVIDEFRKFALRGSVVDLAIGVIIGAAFSRIVDSMVSDMMMPIIGALAGGLDFNNYFLPLSREVTASTLDAAREQGAVIAYGSFITVALNFLIIAWVLFLVVKLINRLKQREEKKAEAVIAPTSELPADVKLLAEIRDLLAAGGAVVGAPGNQPAPNSTPGGDRT</sequence>
<dbReference type="InterPro" id="IPR037673">
    <property type="entry name" value="MSC/AndL"/>
</dbReference>
<dbReference type="GO" id="GO:0008381">
    <property type="term" value="F:mechanosensitive monoatomic ion channel activity"/>
    <property type="evidence" value="ECO:0007669"/>
    <property type="project" value="UniProtKB-UniRule"/>
</dbReference>
<evidence type="ECO:0000256" key="3">
    <source>
        <dbReference type="ARBA" id="ARBA00022475"/>
    </source>
</evidence>
<evidence type="ECO:0000256" key="1">
    <source>
        <dbReference type="ARBA" id="ARBA00004141"/>
    </source>
</evidence>
<dbReference type="HAMAP" id="MF_00115">
    <property type="entry name" value="MscL"/>
    <property type="match status" value="1"/>
</dbReference>
<keyword evidence="8 9" id="KW-0407">Ion channel</keyword>
<dbReference type="NCBIfam" id="TIGR00220">
    <property type="entry name" value="mscL"/>
    <property type="match status" value="1"/>
</dbReference>
<comment type="function">
    <text evidence="9">Channel that opens in response to stretch forces in the membrane lipid bilayer. May participate in the regulation of osmotic pressure changes within the cell.</text>
</comment>
<keyword evidence="4 9" id="KW-0812">Transmembrane</keyword>
<dbReference type="Proteomes" id="UP000050497">
    <property type="component" value="Unassembled WGS sequence"/>
</dbReference>
<dbReference type="PANTHER" id="PTHR30266">
    <property type="entry name" value="MECHANOSENSITIVE CHANNEL MSCL"/>
    <property type="match status" value="1"/>
</dbReference>
<reference evidence="12 14" key="2">
    <citation type="submission" date="2016-08" db="EMBL/GenBank/DDBJ databases">
        <authorList>
            <person name="Varghese N."/>
            <person name="Submissions Spin"/>
        </authorList>
    </citation>
    <scope>NUCLEOTIDE SEQUENCE [LARGE SCALE GENOMIC DNA]</scope>
    <source>
        <strain evidence="12 14">HL-109</strain>
    </source>
</reference>
<dbReference type="NCBIfam" id="NF001843">
    <property type="entry name" value="PRK00567.1-4"/>
    <property type="match status" value="1"/>
</dbReference>
<dbReference type="InterPro" id="IPR001185">
    <property type="entry name" value="MS_channel"/>
</dbReference>
<dbReference type="InterPro" id="IPR036019">
    <property type="entry name" value="MscL_channel"/>
</dbReference>
<dbReference type="STRING" id="1653334.GA0071312_2455"/>
<dbReference type="Pfam" id="PF01741">
    <property type="entry name" value="MscL"/>
    <property type="match status" value="1"/>
</dbReference>